<evidence type="ECO:0000313" key="11">
    <source>
        <dbReference type="Proteomes" id="UP000734854"/>
    </source>
</evidence>
<comment type="cofactor">
    <cofactor evidence="7">
        <name>heme</name>
        <dbReference type="ChEBI" id="CHEBI:30413"/>
    </cofactor>
</comment>
<evidence type="ECO:0000256" key="2">
    <source>
        <dbReference type="ARBA" id="ARBA00022617"/>
    </source>
</evidence>
<protein>
    <recommendedName>
        <fullName evidence="12">Cytochrome P450</fullName>
    </recommendedName>
</protein>
<feature type="transmembrane region" description="Helical" evidence="9">
    <location>
        <begin position="6"/>
        <end position="26"/>
    </location>
</feature>
<name>A0A8J5FKS0_ZINOF</name>
<keyword evidence="9" id="KW-0472">Membrane</keyword>
<gene>
    <name evidence="10" type="ORF">ZIOFF_052770</name>
</gene>
<dbReference type="GO" id="GO:0004497">
    <property type="term" value="F:monooxygenase activity"/>
    <property type="evidence" value="ECO:0007669"/>
    <property type="project" value="UniProtKB-KW"/>
</dbReference>
<keyword evidence="11" id="KW-1185">Reference proteome</keyword>
<evidence type="ECO:0000256" key="4">
    <source>
        <dbReference type="ARBA" id="ARBA00023002"/>
    </source>
</evidence>
<comment type="caution">
    <text evidence="10">The sequence shown here is derived from an EMBL/GenBank/DDBJ whole genome shotgun (WGS) entry which is preliminary data.</text>
</comment>
<dbReference type="Pfam" id="PF00067">
    <property type="entry name" value="p450"/>
    <property type="match status" value="1"/>
</dbReference>
<evidence type="ECO:0000313" key="10">
    <source>
        <dbReference type="EMBL" id="KAG6491427.1"/>
    </source>
</evidence>
<dbReference type="SUPFAM" id="SSF48264">
    <property type="entry name" value="Cytochrome P450"/>
    <property type="match status" value="1"/>
</dbReference>
<dbReference type="Gene3D" id="1.10.630.10">
    <property type="entry name" value="Cytochrome P450"/>
    <property type="match status" value="1"/>
</dbReference>
<evidence type="ECO:0000256" key="9">
    <source>
        <dbReference type="SAM" id="Phobius"/>
    </source>
</evidence>
<dbReference type="AlphaFoldDB" id="A0A8J5FKS0"/>
<dbReference type="InterPro" id="IPR036396">
    <property type="entry name" value="Cyt_P450_sf"/>
</dbReference>
<dbReference type="CDD" id="cd11072">
    <property type="entry name" value="CYP71-like"/>
    <property type="match status" value="1"/>
</dbReference>
<keyword evidence="2 7" id="KW-0349">Heme</keyword>
<reference evidence="10 11" key="1">
    <citation type="submission" date="2020-08" db="EMBL/GenBank/DDBJ databases">
        <title>Plant Genome Project.</title>
        <authorList>
            <person name="Zhang R.-G."/>
        </authorList>
    </citation>
    <scope>NUCLEOTIDE SEQUENCE [LARGE SCALE GENOMIC DNA]</scope>
    <source>
        <tissue evidence="10">Rhizome</tissue>
    </source>
</reference>
<dbReference type="GO" id="GO:0016705">
    <property type="term" value="F:oxidoreductase activity, acting on paired donors, with incorporation or reduction of molecular oxygen"/>
    <property type="evidence" value="ECO:0007669"/>
    <property type="project" value="InterPro"/>
</dbReference>
<evidence type="ECO:0000256" key="7">
    <source>
        <dbReference type="PIRSR" id="PIRSR602401-1"/>
    </source>
</evidence>
<evidence type="ECO:0008006" key="12">
    <source>
        <dbReference type="Google" id="ProtNLM"/>
    </source>
</evidence>
<proteinExistence type="inferred from homology"/>
<dbReference type="PRINTS" id="PR00463">
    <property type="entry name" value="EP450I"/>
</dbReference>
<sequence>MADLHLTPLFLLLLLLLTFFFFIAGLRKLFRNSGTGRLPPGPSKLPIIGSLHLLRKGLLHRTLRDLAGVHGPLMLVRLGQVDLAVASSPEAAMQITKAHDLNFAYRPQLLSPSILCYGCTDIGFAPYGGYWRQIRKICATELFNANRVKSFFAIRAEELAKLLRVAAEAAEDGRPLNVNHELTTLSNNVVCRASFGFKCPEQDALIAIIKDVMMLASGFCVGDLFPSLKLVDLISGLASKLKKLHRKADEILDAAIEEHQKNQSEGDEKDLLDILLLLKDDGTMEIPITFDNIKAVILDIFTGGTETSSTVVEWTMSELMRNPEVMAKAQAEVREVMRRRPRGLVNEEVVGELHYLKLVIKESLRLHPPLPLLVPREAKETCRVLDYDLPAGTRVVINAWALGRDPSYWGDDAEQFRPERFEGTAFDFRGNHLEYLPFGAGRRICPGIAFGMATVDLALAQMLFYFDWELPRRAGATSPPEELNMEELFGSSVVRKEELRLVPVFRYPLPPRELMQ</sequence>
<keyword evidence="9" id="KW-0812">Transmembrane</keyword>
<dbReference type="FunFam" id="1.10.630.10:FF:000043">
    <property type="entry name" value="Cytochrome P450 99A2"/>
    <property type="match status" value="1"/>
</dbReference>
<dbReference type="PRINTS" id="PR00385">
    <property type="entry name" value="P450"/>
</dbReference>
<keyword evidence="9" id="KW-1133">Transmembrane helix</keyword>
<evidence type="ECO:0000256" key="6">
    <source>
        <dbReference type="ARBA" id="ARBA00023033"/>
    </source>
</evidence>
<organism evidence="10 11">
    <name type="scientific">Zingiber officinale</name>
    <name type="common">Ginger</name>
    <name type="synonym">Amomum zingiber</name>
    <dbReference type="NCBI Taxonomy" id="94328"/>
    <lineage>
        <taxon>Eukaryota</taxon>
        <taxon>Viridiplantae</taxon>
        <taxon>Streptophyta</taxon>
        <taxon>Embryophyta</taxon>
        <taxon>Tracheophyta</taxon>
        <taxon>Spermatophyta</taxon>
        <taxon>Magnoliopsida</taxon>
        <taxon>Liliopsida</taxon>
        <taxon>Zingiberales</taxon>
        <taxon>Zingiberaceae</taxon>
        <taxon>Zingiber</taxon>
    </lineage>
</organism>
<dbReference type="PANTHER" id="PTHR47955:SF8">
    <property type="entry name" value="CYTOCHROME P450 71D11-LIKE"/>
    <property type="match status" value="1"/>
</dbReference>
<dbReference type="PANTHER" id="PTHR47955">
    <property type="entry name" value="CYTOCHROME P450 FAMILY 71 PROTEIN"/>
    <property type="match status" value="1"/>
</dbReference>
<dbReference type="GO" id="GO:0005506">
    <property type="term" value="F:iron ion binding"/>
    <property type="evidence" value="ECO:0007669"/>
    <property type="project" value="InterPro"/>
</dbReference>
<evidence type="ECO:0000256" key="3">
    <source>
        <dbReference type="ARBA" id="ARBA00022723"/>
    </source>
</evidence>
<accession>A0A8J5FKS0</accession>
<dbReference type="InterPro" id="IPR001128">
    <property type="entry name" value="Cyt_P450"/>
</dbReference>
<dbReference type="PROSITE" id="PS00086">
    <property type="entry name" value="CYTOCHROME_P450"/>
    <property type="match status" value="1"/>
</dbReference>
<evidence type="ECO:0000256" key="5">
    <source>
        <dbReference type="ARBA" id="ARBA00023004"/>
    </source>
</evidence>
<dbReference type="GO" id="GO:0020037">
    <property type="term" value="F:heme binding"/>
    <property type="evidence" value="ECO:0007669"/>
    <property type="project" value="InterPro"/>
</dbReference>
<dbReference type="EMBL" id="JACMSC010000014">
    <property type="protein sequence ID" value="KAG6491427.1"/>
    <property type="molecule type" value="Genomic_DNA"/>
</dbReference>
<keyword evidence="3 7" id="KW-0479">Metal-binding</keyword>
<keyword evidence="4 8" id="KW-0560">Oxidoreductase</keyword>
<dbReference type="InterPro" id="IPR002401">
    <property type="entry name" value="Cyt_P450_E_grp-I"/>
</dbReference>
<keyword evidence="6 8" id="KW-0503">Monooxygenase</keyword>
<evidence type="ECO:0000256" key="8">
    <source>
        <dbReference type="RuleBase" id="RU000461"/>
    </source>
</evidence>
<dbReference type="Proteomes" id="UP000734854">
    <property type="component" value="Unassembled WGS sequence"/>
</dbReference>
<feature type="binding site" description="axial binding residue" evidence="7">
    <location>
        <position position="445"/>
    </location>
    <ligand>
        <name>heme</name>
        <dbReference type="ChEBI" id="CHEBI:30413"/>
    </ligand>
    <ligandPart>
        <name>Fe</name>
        <dbReference type="ChEBI" id="CHEBI:18248"/>
    </ligandPart>
</feature>
<dbReference type="InterPro" id="IPR017972">
    <property type="entry name" value="Cyt_P450_CS"/>
</dbReference>
<evidence type="ECO:0000256" key="1">
    <source>
        <dbReference type="ARBA" id="ARBA00010617"/>
    </source>
</evidence>
<keyword evidence="5 7" id="KW-0408">Iron</keyword>
<comment type="similarity">
    <text evidence="1 8">Belongs to the cytochrome P450 family.</text>
</comment>